<evidence type="ECO:0000313" key="2">
    <source>
        <dbReference type="EMBL" id="MCD2193395.1"/>
    </source>
</evidence>
<evidence type="ECO:0000313" key="3">
    <source>
        <dbReference type="Proteomes" id="UP001199469"/>
    </source>
</evidence>
<name>A0ABS8P559_9PSEU</name>
<feature type="region of interest" description="Disordered" evidence="1">
    <location>
        <begin position="1"/>
        <end position="37"/>
    </location>
</feature>
<evidence type="ECO:0000256" key="1">
    <source>
        <dbReference type="SAM" id="MobiDB-lite"/>
    </source>
</evidence>
<organism evidence="2 3">
    <name type="scientific">Actinomycetospora endophytica</name>
    <dbReference type="NCBI Taxonomy" id="2291215"/>
    <lineage>
        <taxon>Bacteria</taxon>
        <taxon>Bacillati</taxon>
        <taxon>Actinomycetota</taxon>
        <taxon>Actinomycetes</taxon>
        <taxon>Pseudonocardiales</taxon>
        <taxon>Pseudonocardiaceae</taxon>
        <taxon>Actinomycetospora</taxon>
    </lineage>
</organism>
<accession>A0ABS8P559</accession>
<dbReference type="Proteomes" id="UP001199469">
    <property type="component" value="Unassembled WGS sequence"/>
</dbReference>
<proteinExistence type="predicted"/>
<keyword evidence="3" id="KW-1185">Reference proteome</keyword>
<protein>
    <submittedName>
        <fullName evidence="2">Uncharacterized protein</fullName>
    </submittedName>
</protein>
<sequence>MSSTPSGAPEAPGRAAEPEDARRGYIAPMPTDADEARADREMAAAERAVAQGGAGAEQTRRIGRIAQARTHEERRRLWLEG</sequence>
<reference evidence="2 3" key="1">
    <citation type="submission" date="2021-11" db="EMBL/GenBank/DDBJ databases">
        <title>Draft genome sequence of Actinomycetospora sp. SF1 isolated from the rhizosphere soil.</title>
        <authorList>
            <person name="Duangmal K."/>
            <person name="Chantavorakit T."/>
        </authorList>
    </citation>
    <scope>NUCLEOTIDE SEQUENCE [LARGE SCALE GENOMIC DNA]</scope>
    <source>
        <strain evidence="2 3">TBRC 5722</strain>
    </source>
</reference>
<dbReference type="EMBL" id="JAJNDB010000001">
    <property type="protein sequence ID" value="MCD2193395.1"/>
    <property type="molecule type" value="Genomic_DNA"/>
</dbReference>
<comment type="caution">
    <text evidence="2">The sequence shown here is derived from an EMBL/GenBank/DDBJ whole genome shotgun (WGS) entry which is preliminary data.</text>
</comment>
<dbReference type="RefSeq" id="WP_230731505.1">
    <property type="nucleotide sequence ID" value="NZ_JAJNDB010000001.1"/>
</dbReference>
<gene>
    <name evidence="2" type="ORF">LQ327_08350</name>
</gene>